<dbReference type="InterPro" id="IPR035068">
    <property type="entry name" value="TldD/PmbA_N"/>
</dbReference>
<dbReference type="Gene3D" id="3.30.2290.10">
    <property type="entry name" value="PmbA/TldD superfamily"/>
    <property type="match status" value="1"/>
</dbReference>
<feature type="domain" description="Metalloprotease TldD/E C-terminal" evidence="6">
    <location>
        <begin position="214"/>
        <end position="442"/>
    </location>
</feature>
<keyword evidence="3" id="KW-0378">Hydrolase</keyword>
<dbReference type="InterPro" id="IPR045570">
    <property type="entry name" value="Metalloprtase-TldD/E_cen_dom"/>
</dbReference>
<proteinExistence type="inferred from homology"/>
<dbReference type="GO" id="GO:0008237">
    <property type="term" value="F:metallopeptidase activity"/>
    <property type="evidence" value="ECO:0007669"/>
    <property type="project" value="UniProtKB-KW"/>
</dbReference>
<protein>
    <submittedName>
        <fullName evidence="8">Peptidase U62 modulator of DNA gyrase</fullName>
    </submittedName>
</protein>
<dbReference type="SUPFAM" id="SSF111283">
    <property type="entry name" value="Putative modulator of DNA gyrase, PmbA/TldD"/>
    <property type="match status" value="1"/>
</dbReference>
<name>F7XLH1_METZD</name>
<dbReference type="InterPro" id="IPR051463">
    <property type="entry name" value="Peptidase_U62_metallo"/>
</dbReference>
<dbReference type="InterPro" id="IPR002510">
    <property type="entry name" value="Metalloprtase-TldD/E_N"/>
</dbReference>
<evidence type="ECO:0000259" key="6">
    <source>
        <dbReference type="Pfam" id="PF19289"/>
    </source>
</evidence>
<dbReference type="GeneID" id="10822391"/>
<evidence type="ECO:0000256" key="2">
    <source>
        <dbReference type="ARBA" id="ARBA00022670"/>
    </source>
</evidence>
<dbReference type="PANTHER" id="PTHR30624:SF0">
    <property type="entry name" value="METALLOPROTEASE SLR0863"/>
    <property type="match status" value="1"/>
</dbReference>
<dbReference type="Pfam" id="PF19290">
    <property type="entry name" value="PmbA_TldD_2nd"/>
    <property type="match status" value="1"/>
</dbReference>
<dbReference type="Pfam" id="PF01523">
    <property type="entry name" value="PmbA_TldD_1st"/>
    <property type="match status" value="1"/>
</dbReference>
<dbReference type="PIRSF" id="PIRSF004919">
    <property type="entry name" value="TldD"/>
    <property type="match status" value="1"/>
</dbReference>
<dbReference type="GO" id="GO:0006508">
    <property type="term" value="P:proteolysis"/>
    <property type="evidence" value="ECO:0007669"/>
    <property type="project" value="UniProtKB-KW"/>
</dbReference>
<keyword evidence="4" id="KW-0482">Metalloprotease</keyword>
<evidence type="ECO:0000256" key="3">
    <source>
        <dbReference type="ARBA" id="ARBA00022801"/>
    </source>
</evidence>
<dbReference type="STRING" id="679901.Mzhil_0775"/>
<dbReference type="RefSeq" id="WP_013898078.1">
    <property type="nucleotide sequence ID" value="NC_015676.1"/>
</dbReference>
<dbReference type="PANTHER" id="PTHR30624">
    <property type="entry name" value="UNCHARACTERIZED PROTEIN TLDD AND PMBA"/>
    <property type="match status" value="1"/>
</dbReference>
<accession>F7XLH1</accession>
<feature type="domain" description="Metalloprotease TldD/E N-terminal" evidence="5">
    <location>
        <begin position="8"/>
        <end position="68"/>
    </location>
</feature>
<keyword evidence="9" id="KW-1185">Reference proteome</keyword>
<feature type="domain" description="Metalloprotease TldD/E central" evidence="7">
    <location>
        <begin position="100"/>
        <end position="206"/>
    </location>
</feature>
<comment type="similarity">
    <text evidence="1">Belongs to the peptidase U62 family.</text>
</comment>
<dbReference type="InterPro" id="IPR025502">
    <property type="entry name" value="TldD"/>
</dbReference>
<dbReference type="InterPro" id="IPR036059">
    <property type="entry name" value="TldD/PmbA_sf"/>
</dbReference>
<dbReference type="GO" id="GO:0005829">
    <property type="term" value="C:cytosol"/>
    <property type="evidence" value="ECO:0007669"/>
    <property type="project" value="TreeGrafter"/>
</dbReference>
<evidence type="ECO:0000313" key="8">
    <source>
        <dbReference type="EMBL" id="AEH60639.1"/>
    </source>
</evidence>
<dbReference type="Proteomes" id="UP000006622">
    <property type="component" value="Chromosome"/>
</dbReference>
<dbReference type="KEGG" id="mzh:Mzhil_0775"/>
<evidence type="ECO:0000256" key="1">
    <source>
        <dbReference type="ARBA" id="ARBA00005836"/>
    </source>
</evidence>
<dbReference type="HOGENOM" id="CLU_026425_1_2_2"/>
<keyword evidence="2" id="KW-0645">Protease</keyword>
<dbReference type="EMBL" id="CP002101">
    <property type="protein sequence ID" value="AEH60639.1"/>
    <property type="molecule type" value="Genomic_DNA"/>
</dbReference>
<evidence type="ECO:0000259" key="5">
    <source>
        <dbReference type="Pfam" id="PF01523"/>
    </source>
</evidence>
<reference evidence="8 9" key="1">
    <citation type="submission" date="2010-07" db="EMBL/GenBank/DDBJ databases">
        <title>The complete genome of Methanosalsum zhilinae DSM 4017.</title>
        <authorList>
            <consortium name="US DOE Joint Genome Institute (JGI-PGF)"/>
            <person name="Lucas S."/>
            <person name="Copeland A."/>
            <person name="Lapidus A."/>
            <person name="Glavina del Rio T."/>
            <person name="Dalin E."/>
            <person name="Tice H."/>
            <person name="Bruce D."/>
            <person name="Goodwin L."/>
            <person name="Pitluck S."/>
            <person name="Kyrpides N."/>
            <person name="Mavromatis K."/>
            <person name="Ovchinnikova G."/>
            <person name="Daligault H."/>
            <person name="Detter J.C."/>
            <person name="Han C."/>
            <person name="Tapia R."/>
            <person name="Larimer F."/>
            <person name="Land M."/>
            <person name="Hauser L."/>
            <person name="Markowitz V."/>
            <person name="Cheng J.-F."/>
            <person name="Hugenholtz P."/>
            <person name="Woyke T."/>
            <person name="Wu D."/>
            <person name="Spring S."/>
            <person name="Schueler E."/>
            <person name="Brambilla E."/>
            <person name="Klenk H.-P."/>
            <person name="Eisen J.A."/>
        </authorList>
    </citation>
    <scope>NUCLEOTIDE SEQUENCE [LARGE SCALE GENOMIC DNA]</scope>
    <source>
        <strain evidence="9">DSM 4017 / NBRC 107636 / OCM 62 / WeN5</strain>
    </source>
</reference>
<evidence type="ECO:0000313" key="9">
    <source>
        <dbReference type="Proteomes" id="UP000006622"/>
    </source>
</evidence>
<dbReference type="AlphaFoldDB" id="F7XLH1"/>
<evidence type="ECO:0000259" key="7">
    <source>
        <dbReference type="Pfam" id="PF19290"/>
    </source>
</evidence>
<evidence type="ECO:0000256" key="4">
    <source>
        <dbReference type="ARBA" id="ARBA00023049"/>
    </source>
</evidence>
<dbReference type="OrthoDB" id="98233at2157"/>
<dbReference type="InterPro" id="IPR045569">
    <property type="entry name" value="Metalloprtase-TldD/E_C"/>
</dbReference>
<dbReference type="Pfam" id="PF19289">
    <property type="entry name" value="PmbA_TldD_3rd"/>
    <property type="match status" value="1"/>
</dbReference>
<gene>
    <name evidence="8" type="ordered locus">Mzhil_0775</name>
</gene>
<organism evidence="8 9">
    <name type="scientific">Methanosalsum zhilinae (strain DSM 4017 / NBRC 107636 / OCM 62 / WeN5)</name>
    <name type="common">Methanohalophilus zhilinae</name>
    <dbReference type="NCBI Taxonomy" id="679901"/>
    <lineage>
        <taxon>Archaea</taxon>
        <taxon>Methanobacteriati</taxon>
        <taxon>Methanobacteriota</taxon>
        <taxon>Stenosarchaea group</taxon>
        <taxon>Methanomicrobia</taxon>
        <taxon>Methanosarcinales</taxon>
        <taxon>Methanosarcinaceae</taxon>
        <taxon>Methanosalsum</taxon>
    </lineage>
</organism>
<sequence length="443" mass="48072">MSEIDFFDARLVDGTGTIITLDNGDVDDISINYSQGAGVRALCNGSWGFTSVEGKFDLKNVIKSAKELSIQMNSYSPAEKIELAPVEAPVVRNAPVTKINPKDVSIEEKVELLKEIEKHARVDGVKSTNVMYAESEMIFRYCNSEGVECEYETIRTGFAVTAVAAENNKYQVGRESRFGVCGYELFDDHNAYHLAESAGKTAVELLSAENSPAGNLPVILDQELAGVFVHEAVGHASEADLVLEGNSILKDKRGESIASPLVNVIDDPTLHEYGYFPFDAEGVQSRKNTIIKDGILNSYLHSRETANKLGGIPGNFRTQGYSLPVVRMSNTYIDNGESGFEEMLEEMKSGVYLMGSRGGQVNTGEGIFQFNAEKGYLIENGEMTTLLKNVSLSGKTLEILKNVEMVGNDLKMHSGRCGKSGQLVPVADGSPHIMISKALVGGV</sequence>